<keyword evidence="1" id="KW-0175">Coiled coil</keyword>
<feature type="compositionally biased region" description="Low complexity" evidence="2">
    <location>
        <begin position="1"/>
        <end position="15"/>
    </location>
</feature>
<evidence type="ECO:0000313" key="4">
    <source>
        <dbReference type="Proteomes" id="UP001642409"/>
    </source>
</evidence>
<gene>
    <name evidence="3" type="ORF">HINF_LOCUS18336</name>
</gene>
<keyword evidence="4" id="KW-1185">Reference proteome</keyword>
<feature type="compositionally biased region" description="Polar residues" evidence="2">
    <location>
        <begin position="36"/>
        <end position="70"/>
    </location>
</feature>
<feature type="compositionally biased region" description="Polar residues" evidence="2">
    <location>
        <begin position="107"/>
        <end position="152"/>
    </location>
</feature>
<dbReference type="EMBL" id="CAXDID020000047">
    <property type="protein sequence ID" value="CAL6003306.1"/>
    <property type="molecule type" value="Genomic_DNA"/>
</dbReference>
<reference evidence="3 4" key="1">
    <citation type="submission" date="2024-07" db="EMBL/GenBank/DDBJ databases">
        <authorList>
            <person name="Akdeniz Z."/>
        </authorList>
    </citation>
    <scope>NUCLEOTIDE SEQUENCE [LARGE SCALE GENOMIC DNA]</scope>
</reference>
<evidence type="ECO:0000256" key="2">
    <source>
        <dbReference type="SAM" id="MobiDB-lite"/>
    </source>
</evidence>
<feature type="coiled-coil region" evidence="1">
    <location>
        <begin position="298"/>
        <end position="325"/>
    </location>
</feature>
<accession>A0ABP1HVW3</accession>
<feature type="compositionally biased region" description="Polar residues" evidence="2">
    <location>
        <begin position="174"/>
        <end position="197"/>
    </location>
</feature>
<name>A0ABP1HVW3_9EUKA</name>
<proteinExistence type="predicted"/>
<organism evidence="3 4">
    <name type="scientific">Hexamita inflata</name>
    <dbReference type="NCBI Taxonomy" id="28002"/>
    <lineage>
        <taxon>Eukaryota</taxon>
        <taxon>Metamonada</taxon>
        <taxon>Diplomonadida</taxon>
        <taxon>Hexamitidae</taxon>
        <taxon>Hexamitinae</taxon>
        <taxon>Hexamita</taxon>
    </lineage>
</organism>
<comment type="caution">
    <text evidence="3">The sequence shown here is derived from an EMBL/GenBank/DDBJ whole genome shotgun (WGS) entry which is preliminary data.</text>
</comment>
<evidence type="ECO:0000313" key="3">
    <source>
        <dbReference type="EMBL" id="CAL6003306.1"/>
    </source>
</evidence>
<feature type="coiled-coil region" evidence="1">
    <location>
        <begin position="418"/>
        <end position="484"/>
    </location>
</feature>
<evidence type="ECO:0000256" key="1">
    <source>
        <dbReference type="SAM" id="Coils"/>
    </source>
</evidence>
<feature type="region of interest" description="Disordered" evidence="2">
    <location>
        <begin position="87"/>
        <end position="213"/>
    </location>
</feature>
<sequence length="490" mass="57200">MQESATESSSIMSTSSKRRVKKVKRVKVRREKSDLDLTNQELSNNSNPDVQPQLEQIEQYSEHNSPQSVIQDLGSAQHLIEQELIFIPKQTDVKQPDTNQEEPAILSDSNPRMVSSDHNSQTQKTLTQPANPQVNSATPKQKQPTSQVQSAKRSIPCFDDTIPVPKVEPAVSKPKSQSKPQLVYNAQPQQSMVQKSLQQKEEERKQRNSMLLSKKYEYKNVEQTPYTPNRFGKTSYKNLEQHAQPTKTTIYNPHHTQTDVITKIQYSIEQEQKRQAELKQRIAKIADPDREIELHDQEQALLAEIREAEKKLSKLTNQFKSIDAKQTAIIKNKDKNYDVDFIRQQIRDSNQIYISKRDKLQKINNELVQYQKRSEIFEGLVPLLHERLETGCEENNLSSLIEFFKEIQQKELVQKPQSEQVDQLYDEQLKELKRLQEIHETGMRALEKQAEVNSREETKLQKEIEKMEAKRDEFVKEYEILYEKYQKIAE</sequence>
<protein>
    <submittedName>
        <fullName evidence="3">Uncharacterized protein</fullName>
    </submittedName>
</protein>
<feature type="compositionally biased region" description="Basic residues" evidence="2">
    <location>
        <begin position="16"/>
        <end position="30"/>
    </location>
</feature>
<feature type="region of interest" description="Disordered" evidence="2">
    <location>
        <begin position="1"/>
        <end position="75"/>
    </location>
</feature>
<dbReference type="Proteomes" id="UP001642409">
    <property type="component" value="Unassembled WGS sequence"/>
</dbReference>